<dbReference type="GO" id="GO:0006355">
    <property type="term" value="P:regulation of DNA-templated transcription"/>
    <property type="evidence" value="ECO:0007669"/>
    <property type="project" value="InterPro"/>
</dbReference>
<accession>A0A327ZM38</accession>
<feature type="domain" description="HTH merR-type" evidence="3">
    <location>
        <begin position="8"/>
        <end position="73"/>
    </location>
</feature>
<dbReference type="AlphaFoldDB" id="A0A327ZM38"/>
<keyword evidence="4" id="KW-0614">Plasmid</keyword>
<dbReference type="Pfam" id="PF13411">
    <property type="entry name" value="MerR_1"/>
    <property type="match status" value="1"/>
</dbReference>
<reference evidence="4 5" key="1">
    <citation type="journal article" date="2018" name="Front. Microbiol.">
        <title>Description and Comparative Genomics of Macrococcus caseolyticus subsp. hominis subsp. nov., Macrococcus goetzii sp. nov., Macrococcus epidermidis sp. nov., and Macrococcus bohemicus sp. nov., Novel Macrococci From Human Clinical Material With Virulence Potential and Suspected Uptake of Foreign DNA by Natural Transformation.</title>
        <authorList>
            <person name="Maslanova I."/>
            <person name="Wertheimer Z."/>
            <person name="Sedlacek I."/>
            <person name="Svec P."/>
            <person name="Indrakova A."/>
            <person name="Kovarovic V."/>
            <person name="Schumann P."/>
            <person name="Sproer C."/>
            <person name="Kralova S."/>
            <person name="Sedo O."/>
            <person name="Kristofova L."/>
            <person name="Vrbovska V."/>
            <person name="Fuzik T."/>
            <person name="Petras P."/>
            <person name="Zdrahal Z."/>
            <person name="Ruzickova V."/>
            <person name="Doskar J."/>
            <person name="Pantucek R."/>
        </authorList>
    </citation>
    <scope>NUCLEOTIDE SEQUENCE [LARGE SCALE GENOMIC DNA]</scope>
    <source>
        <strain evidence="4 5">01/688</strain>
        <plasmid evidence="4">pZKME1</plasmid>
    </source>
</reference>
<dbReference type="InterPro" id="IPR009061">
    <property type="entry name" value="DNA-bd_dom_put_sf"/>
</dbReference>
<evidence type="ECO:0000256" key="2">
    <source>
        <dbReference type="SAM" id="MobiDB-lite"/>
    </source>
</evidence>
<comment type="caution">
    <text evidence="4">The sequence shown here is derived from an EMBL/GenBank/DDBJ whole genome shotgun (WGS) entry which is preliminary data.</text>
</comment>
<feature type="compositionally biased region" description="Basic and acidic residues" evidence="2">
    <location>
        <begin position="198"/>
        <end position="208"/>
    </location>
</feature>
<geneLocation type="plasmid" evidence="4 5">
    <name>pZKME1</name>
</geneLocation>
<organism evidence="4 5">
    <name type="scientific">Macrococcus epidermidis</name>
    <dbReference type="NCBI Taxonomy" id="1902580"/>
    <lineage>
        <taxon>Bacteria</taxon>
        <taxon>Bacillati</taxon>
        <taxon>Bacillota</taxon>
        <taxon>Bacilli</taxon>
        <taxon>Bacillales</taxon>
        <taxon>Staphylococcaceae</taxon>
        <taxon>Macrococcus</taxon>
    </lineage>
</organism>
<dbReference type="EMBL" id="PZJH01000032">
    <property type="protein sequence ID" value="RAK43565.1"/>
    <property type="molecule type" value="Genomic_DNA"/>
</dbReference>
<feature type="compositionally biased region" description="Basic and acidic residues" evidence="2">
    <location>
        <begin position="239"/>
        <end position="254"/>
    </location>
</feature>
<name>A0A327ZM38_9STAP</name>
<dbReference type="GO" id="GO:0003677">
    <property type="term" value="F:DNA binding"/>
    <property type="evidence" value="ECO:0007669"/>
    <property type="project" value="InterPro"/>
</dbReference>
<evidence type="ECO:0000313" key="5">
    <source>
        <dbReference type="Proteomes" id="UP000249808"/>
    </source>
</evidence>
<dbReference type="SUPFAM" id="SSF46955">
    <property type="entry name" value="Putative DNA-binding domain"/>
    <property type="match status" value="1"/>
</dbReference>
<sequence>MKDITQYYSPTEVSKKINLSASSVRRYSIALEDAGYNEIARNDKGHRRYTLHDLKTVQYLHTLVNDKKMPFNDAITKTIADQSYIVNDVDSDVIDDLNETSNDLNIKVLNDKIDLLAESLETVINQNRALLNAFETAKEENKRLLAELEKRPLTLDNKGVDGAQTVKDTEVVNGAESQEDKQITLDEITEIIVNKSNENNETKSDKDAVNSADHTSDVDAESQEEETPIKIMAVEDEIKDGRIEKMRKESEESNQKGIGKLFNRLLGRK</sequence>
<gene>
    <name evidence="4" type="ORF">BHU61_13285</name>
</gene>
<feature type="region of interest" description="Disordered" evidence="2">
    <location>
        <begin position="195"/>
        <end position="269"/>
    </location>
</feature>
<feature type="coiled-coil region" evidence="1">
    <location>
        <begin position="120"/>
        <end position="151"/>
    </location>
</feature>
<evidence type="ECO:0000256" key="1">
    <source>
        <dbReference type="SAM" id="Coils"/>
    </source>
</evidence>
<keyword evidence="5" id="KW-1185">Reference proteome</keyword>
<dbReference type="Proteomes" id="UP000249808">
    <property type="component" value="Plasmid pZKME1"/>
</dbReference>
<dbReference type="InterPro" id="IPR000551">
    <property type="entry name" value="MerR-type_HTH_dom"/>
</dbReference>
<proteinExistence type="predicted"/>
<dbReference type="RefSeq" id="WP_111714046.1">
    <property type="nucleotide sequence ID" value="NZ_CM009974.1"/>
</dbReference>
<evidence type="ECO:0000313" key="4">
    <source>
        <dbReference type="EMBL" id="RAK43565.1"/>
    </source>
</evidence>
<evidence type="ECO:0000259" key="3">
    <source>
        <dbReference type="Pfam" id="PF13411"/>
    </source>
</evidence>
<dbReference type="Gene3D" id="1.10.1660.10">
    <property type="match status" value="1"/>
</dbReference>
<keyword evidence="1" id="KW-0175">Coiled coil</keyword>
<protein>
    <recommendedName>
        <fullName evidence="3">HTH merR-type domain-containing protein</fullName>
    </recommendedName>
</protein>